<reference evidence="1" key="1">
    <citation type="submission" date="2020-05" db="EMBL/GenBank/DDBJ databases">
        <authorList>
            <person name="Chiriac C."/>
            <person name="Salcher M."/>
            <person name="Ghai R."/>
            <person name="Kavagutti S V."/>
        </authorList>
    </citation>
    <scope>NUCLEOTIDE SEQUENCE</scope>
</reference>
<protein>
    <submittedName>
        <fullName evidence="1">Uncharacterized protein</fullName>
    </submittedName>
</protein>
<name>A0A6J7X8Q6_9CAUD</name>
<accession>A0A6J7X8Q6</accession>
<proteinExistence type="predicted"/>
<dbReference type="PROSITE" id="PS51257">
    <property type="entry name" value="PROKAR_LIPOPROTEIN"/>
    <property type="match status" value="1"/>
</dbReference>
<sequence>MKTWITSITNTVAVIIIGLTSTGCITVPPTDKITSINSQLPKEPTIIRPHTPYVYIEQINQSQTLSSKINYLNTCLINYSWGRGWTGKTTFTD</sequence>
<dbReference type="EMBL" id="LR798360">
    <property type="protein sequence ID" value="CAB5226267.1"/>
    <property type="molecule type" value="Genomic_DNA"/>
</dbReference>
<gene>
    <name evidence="1" type="ORF">UFOVP760_46</name>
</gene>
<organism evidence="1">
    <name type="scientific">uncultured Caudovirales phage</name>
    <dbReference type="NCBI Taxonomy" id="2100421"/>
    <lineage>
        <taxon>Viruses</taxon>
        <taxon>Duplodnaviria</taxon>
        <taxon>Heunggongvirae</taxon>
        <taxon>Uroviricota</taxon>
        <taxon>Caudoviricetes</taxon>
        <taxon>Peduoviridae</taxon>
        <taxon>Maltschvirus</taxon>
        <taxon>Maltschvirus maltsch</taxon>
    </lineage>
</organism>
<evidence type="ECO:0000313" key="1">
    <source>
        <dbReference type="EMBL" id="CAB5226267.1"/>
    </source>
</evidence>